<dbReference type="Proteomes" id="UP000805649">
    <property type="component" value="Unassembled WGS sequence"/>
</dbReference>
<name>A0ACC3ZJ95_COLTU</name>
<dbReference type="EMBL" id="VUJX02000001">
    <property type="protein sequence ID" value="KAL0944180.1"/>
    <property type="molecule type" value="Genomic_DNA"/>
</dbReference>
<reference evidence="1 2" key="1">
    <citation type="journal article" date="2020" name="Phytopathology">
        <title>Genome Sequence Resources of Colletotrichum truncatum, C. plurivorum, C. musicola, and C. sojae: Four Species Pathogenic to Soybean (Glycine max).</title>
        <authorList>
            <person name="Rogerio F."/>
            <person name="Boufleur T.R."/>
            <person name="Ciampi-Guillardi M."/>
            <person name="Sukno S.A."/>
            <person name="Thon M.R."/>
            <person name="Massola Junior N.S."/>
            <person name="Baroncelli R."/>
        </authorList>
    </citation>
    <scope>NUCLEOTIDE SEQUENCE [LARGE SCALE GENOMIC DNA]</scope>
    <source>
        <strain evidence="1 2">CMES1059</strain>
    </source>
</reference>
<evidence type="ECO:0000313" key="1">
    <source>
        <dbReference type="EMBL" id="KAL0944180.1"/>
    </source>
</evidence>
<accession>A0ACC3ZJ95</accession>
<protein>
    <submittedName>
        <fullName evidence="1">Uncharacterized protein</fullName>
    </submittedName>
</protein>
<sequence>MRQANVCNTQDVLGRVNWHTAGGGGGGGGVVKLDVIPEVGEREIEEWCHRFVKDPSKIKSFYTVWVEGQLRALLASTQYKGVLHTSFPVTHTKVVVQNQPKTNKLMTSMKKLFLGKKKYEVVQSVWPFASAKNGDDGRRCAVQSEEAWWREWRDPIKHAISQKGQKGAYVTNEDKLEALMEGKGWGVSSIDWGRDDTVDKPEEVELDG</sequence>
<comment type="caution">
    <text evidence="1">The sequence shown here is derived from an EMBL/GenBank/DDBJ whole genome shotgun (WGS) entry which is preliminary data.</text>
</comment>
<proteinExistence type="predicted"/>
<gene>
    <name evidence="1" type="ORF">CTRU02_202067</name>
</gene>
<keyword evidence="2" id="KW-1185">Reference proteome</keyword>
<evidence type="ECO:0000313" key="2">
    <source>
        <dbReference type="Proteomes" id="UP000805649"/>
    </source>
</evidence>
<organism evidence="1 2">
    <name type="scientific">Colletotrichum truncatum</name>
    <name type="common">Anthracnose fungus</name>
    <name type="synonym">Colletotrichum capsici</name>
    <dbReference type="NCBI Taxonomy" id="5467"/>
    <lineage>
        <taxon>Eukaryota</taxon>
        <taxon>Fungi</taxon>
        <taxon>Dikarya</taxon>
        <taxon>Ascomycota</taxon>
        <taxon>Pezizomycotina</taxon>
        <taxon>Sordariomycetes</taxon>
        <taxon>Hypocreomycetidae</taxon>
        <taxon>Glomerellales</taxon>
        <taxon>Glomerellaceae</taxon>
        <taxon>Colletotrichum</taxon>
        <taxon>Colletotrichum truncatum species complex</taxon>
    </lineage>
</organism>